<dbReference type="OrthoDB" id="369398at2"/>
<dbReference type="GO" id="GO:0005737">
    <property type="term" value="C:cytoplasm"/>
    <property type="evidence" value="ECO:0007669"/>
    <property type="project" value="UniProtKB-SubCell"/>
</dbReference>
<keyword evidence="4" id="KW-0597">Phosphoprotein</keyword>
<name>A0A1H2QLD2_9BACI</name>
<sequence length="145" mass="16160">MLSDYLKNNIQFLDSVSSWEESIQIGAAPLLTKNKITSEYVQEMISNVNENGPYIVIVPGIAMPHAQNQGSVLETGISLLNLKEPVLYPENKEVRTIIVLAAEDSEGHLELISDLSSVLIDESTMNEFKNAQSENEILELLDREE</sequence>
<evidence type="ECO:0000256" key="7">
    <source>
        <dbReference type="ARBA" id="ARBA00022777"/>
    </source>
</evidence>
<reference evidence="12 13" key="1">
    <citation type="submission" date="2016-10" db="EMBL/GenBank/DDBJ databases">
        <authorList>
            <person name="de Groot N.N."/>
        </authorList>
    </citation>
    <scope>NUCLEOTIDE SEQUENCE [LARGE SCALE GENOMIC DNA]</scope>
    <source>
        <strain evidence="12 13">DSM 23126</strain>
    </source>
</reference>
<comment type="function">
    <text evidence="8">The phosphoenolpyruvate-dependent sugar phosphotransferase system (sugar PTS), a major carbohydrate active transport system, catalyzes the phosphorylation of incoming sugar substrates concomitantly with their translocation across the cell membrane. The enzyme II UlaABC PTS system is involved in ascorbate transport.</text>
</comment>
<accession>A0A1H2QLD2</accession>
<dbReference type="Gene3D" id="3.40.930.10">
    <property type="entry name" value="Mannitol-specific EII, Chain A"/>
    <property type="match status" value="1"/>
</dbReference>
<dbReference type="STRING" id="1122204.SAMN05421781_0373"/>
<evidence type="ECO:0000259" key="11">
    <source>
        <dbReference type="PROSITE" id="PS51094"/>
    </source>
</evidence>
<keyword evidence="2" id="KW-0813">Transport</keyword>
<dbReference type="InterPro" id="IPR002178">
    <property type="entry name" value="PTS_EIIA_type-2_dom"/>
</dbReference>
<dbReference type="PANTHER" id="PTHR36203:SF1">
    <property type="entry name" value="ASCORBATE-SPECIFIC PTS SYSTEM EIIA COMPONENT"/>
    <property type="match status" value="1"/>
</dbReference>
<evidence type="ECO:0000256" key="2">
    <source>
        <dbReference type="ARBA" id="ARBA00022448"/>
    </source>
</evidence>
<comment type="subcellular location">
    <subcellularLocation>
        <location evidence="1">Cytoplasm</location>
    </subcellularLocation>
</comment>
<evidence type="ECO:0000256" key="3">
    <source>
        <dbReference type="ARBA" id="ARBA00022490"/>
    </source>
</evidence>
<dbReference type="PROSITE" id="PS51094">
    <property type="entry name" value="PTS_EIIA_TYPE_2"/>
    <property type="match status" value="1"/>
</dbReference>
<dbReference type="GO" id="GO:0016301">
    <property type="term" value="F:kinase activity"/>
    <property type="evidence" value="ECO:0007669"/>
    <property type="project" value="UniProtKB-KW"/>
</dbReference>
<dbReference type="CDD" id="cd00211">
    <property type="entry name" value="PTS_IIA_fru"/>
    <property type="match status" value="1"/>
</dbReference>
<evidence type="ECO:0000313" key="13">
    <source>
        <dbReference type="Proteomes" id="UP000199488"/>
    </source>
</evidence>
<dbReference type="EMBL" id="FNNC01000001">
    <property type="protein sequence ID" value="SDW08007.1"/>
    <property type="molecule type" value="Genomic_DNA"/>
</dbReference>
<protein>
    <recommendedName>
        <fullName evidence="9">Ascorbate-specific PTS system EIIA component</fullName>
    </recommendedName>
    <alternativeName>
        <fullName evidence="10">Ascorbate-specific phosphotransferase enzyme IIA component</fullName>
    </alternativeName>
</protein>
<evidence type="ECO:0000313" key="12">
    <source>
        <dbReference type="EMBL" id="SDW08007.1"/>
    </source>
</evidence>
<evidence type="ECO:0000256" key="6">
    <source>
        <dbReference type="ARBA" id="ARBA00022683"/>
    </source>
</evidence>
<dbReference type="Proteomes" id="UP000199488">
    <property type="component" value="Unassembled WGS sequence"/>
</dbReference>
<evidence type="ECO:0000256" key="9">
    <source>
        <dbReference type="ARBA" id="ARBA00041175"/>
    </source>
</evidence>
<organism evidence="12 13">
    <name type="scientific">Marinococcus luteus</name>
    <dbReference type="NCBI Taxonomy" id="1122204"/>
    <lineage>
        <taxon>Bacteria</taxon>
        <taxon>Bacillati</taxon>
        <taxon>Bacillota</taxon>
        <taxon>Bacilli</taxon>
        <taxon>Bacillales</taxon>
        <taxon>Bacillaceae</taxon>
        <taxon>Marinococcus</taxon>
    </lineage>
</organism>
<evidence type="ECO:0000256" key="1">
    <source>
        <dbReference type="ARBA" id="ARBA00004496"/>
    </source>
</evidence>
<keyword evidence="13" id="KW-1185">Reference proteome</keyword>
<dbReference type="InterPro" id="IPR016152">
    <property type="entry name" value="PTrfase/Anion_transptr"/>
</dbReference>
<gene>
    <name evidence="12" type="ORF">SAMN05421781_0373</name>
</gene>
<dbReference type="Pfam" id="PF00359">
    <property type="entry name" value="PTS_EIIA_2"/>
    <property type="match status" value="1"/>
</dbReference>
<keyword evidence="6" id="KW-0598">Phosphotransferase system</keyword>
<feature type="domain" description="PTS EIIA type-2" evidence="11">
    <location>
        <begin position="3"/>
        <end position="144"/>
    </location>
</feature>
<dbReference type="RefSeq" id="WP_091610500.1">
    <property type="nucleotide sequence ID" value="NZ_FNNC01000001.1"/>
</dbReference>
<dbReference type="SUPFAM" id="SSF55804">
    <property type="entry name" value="Phoshotransferase/anion transport protein"/>
    <property type="match status" value="1"/>
</dbReference>
<evidence type="ECO:0000256" key="10">
    <source>
        <dbReference type="ARBA" id="ARBA00042072"/>
    </source>
</evidence>
<keyword evidence="3" id="KW-0963">Cytoplasm</keyword>
<keyword evidence="7" id="KW-0418">Kinase</keyword>
<proteinExistence type="predicted"/>
<dbReference type="GO" id="GO:0009401">
    <property type="term" value="P:phosphoenolpyruvate-dependent sugar phosphotransferase system"/>
    <property type="evidence" value="ECO:0007669"/>
    <property type="project" value="UniProtKB-KW"/>
</dbReference>
<evidence type="ECO:0000256" key="8">
    <source>
        <dbReference type="ARBA" id="ARBA00037387"/>
    </source>
</evidence>
<dbReference type="AlphaFoldDB" id="A0A1H2QLD2"/>
<dbReference type="InterPro" id="IPR051351">
    <property type="entry name" value="Ascorbate-PTS_EIIA_comp"/>
</dbReference>
<evidence type="ECO:0000256" key="5">
    <source>
        <dbReference type="ARBA" id="ARBA00022679"/>
    </source>
</evidence>
<dbReference type="PANTHER" id="PTHR36203">
    <property type="entry name" value="ASCORBATE-SPECIFIC PTS SYSTEM EIIA COMPONENT"/>
    <property type="match status" value="1"/>
</dbReference>
<keyword evidence="5" id="KW-0808">Transferase</keyword>
<evidence type="ECO:0000256" key="4">
    <source>
        <dbReference type="ARBA" id="ARBA00022553"/>
    </source>
</evidence>